<dbReference type="Pfam" id="PF00308">
    <property type="entry name" value="Bac_DnaA"/>
    <property type="match status" value="1"/>
</dbReference>
<dbReference type="Gene3D" id="3.40.50.300">
    <property type="entry name" value="P-loop containing nucleotide triphosphate hydrolases"/>
    <property type="match status" value="1"/>
</dbReference>
<evidence type="ECO:0000313" key="4">
    <source>
        <dbReference type="Proteomes" id="UP001165524"/>
    </source>
</evidence>
<feature type="domain" description="Hda lid" evidence="2">
    <location>
        <begin position="163"/>
        <end position="227"/>
    </location>
</feature>
<dbReference type="InterPro" id="IPR027417">
    <property type="entry name" value="P-loop_NTPase"/>
</dbReference>
<comment type="caution">
    <text evidence="3">The sequence shown here is derived from an EMBL/GenBank/DDBJ whole genome shotgun (WGS) entry which is preliminary data.</text>
</comment>
<dbReference type="InterPro" id="IPR013317">
    <property type="entry name" value="DnaA_dom"/>
</dbReference>
<gene>
    <name evidence="3" type="primary">hda</name>
    <name evidence="3" type="ORF">MU846_07565</name>
</gene>
<evidence type="ECO:0000313" key="3">
    <source>
        <dbReference type="EMBL" id="MCK0537565.1"/>
    </source>
</evidence>
<dbReference type="PANTHER" id="PTHR30050:SF5">
    <property type="entry name" value="DNAA REGULATORY INACTIVATOR HDA"/>
    <property type="match status" value="1"/>
</dbReference>
<organism evidence="3 4">
    <name type="scientific">Alcanivorax quisquiliarum</name>
    <dbReference type="NCBI Taxonomy" id="2933565"/>
    <lineage>
        <taxon>Bacteria</taxon>
        <taxon>Pseudomonadati</taxon>
        <taxon>Pseudomonadota</taxon>
        <taxon>Gammaproteobacteria</taxon>
        <taxon>Oceanospirillales</taxon>
        <taxon>Alcanivoracaceae</taxon>
        <taxon>Alcanivorax</taxon>
    </lineage>
</organism>
<dbReference type="Gene3D" id="1.10.8.60">
    <property type="match status" value="1"/>
</dbReference>
<protein>
    <submittedName>
        <fullName evidence="3">DnaA regulatory inactivator Hda</fullName>
    </submittedName>
</protein>
<sequence length="229" mass="24631">MTAQLPLALRLRDGLSLETFVAGPNGAVLTTLAPLLRGEGGQLYCYGAPGVGRTHLLAGAVRQAEADGRRACLLPARELVSLPPALLEDFDHFDLLALDDLEQFAGQHEWEEALFHLYNRCRDRGAALLFAANAAPAALGIVLPDLASRLAAGPVFRLQPLADEHLTELLQGRAARRGLALSGEVAAFIVHRGARTPAALLALLDRLDEHALARQRRLTIPLVKEALGW</sequence>
<accession>A0ABT0E6V1</accession>
<dbReference type="NCBIfam" id="TIGR03420">
    <property type="entry name" value="DnaA_homol_Hda"/>
    <property type="match status" value="1"/>
</dbReference>
<dbReference type="PANTHER" id="PTHR30050">
    <property type="entry name" value="CHROMOSOMAL REPLICATION INITIATOR PROTEIN DNAA"/>
    <property type="match status" value="1"/>
</dbReference>
<evidence type="ECO:0000259" key="1">
    <source>
        <dbReference type="Pfam" id="PF00308"/>
    </source>
</evidence>
<name>A0ABT0E6V1_9GAMM</name>
<dbReference type="InterPro" id="IPR055199">
    <property type="entry name" value="Hda_lid"/>
</dbReference>
<proteinExistence type="predicted"/>
<dbReference type="EMBL" id="JALKII010000004">
    <property type="protein sequence ID" value="MCK0537565.1"/>
    <property type="molecule type" value="Genomic_DNA"/>
</dbReference>
<dbReference type="RefSeq" id="WP_246951280.1">
    <property type="nucleotide sequence ID" value="NZ_JALKII010000004.1"/>
</dbReference>
<keyword evidence="4" id="KW-1185">Reference proteome</keyword>
<evidence type="ECO:0000259" key="2">
    <source>
        <dbReference type="Pfam" id="PF22688"/>
    </source>
</evidence>
<dbReference type="Pfam" id="PF22688">
    <property type="entry name" value="Hda_lid"/>
    <property type="match status" value="1"/>
</dbReference>
<dbReference type="Proteomes" id="UP001165524">
    <property type="component" value="Unassembled WGS sequence"/>
</dbReference>
<feature type="domain" description="Chromosomal replication initiator protein DnaA ATPAse" evidence="1">
    <location>
        <begin position="89"/>
        <end position="153"/>
    </location>
</feature>
<dbReference type="InterPro" id="IPR017788">
    <property type="entry name" value="Hda"/>
</dbReference>
<reference evidence="3" key="1">
    <citation type="submission" date="2022-04" db="EMBL/GenBank/DDBJ databases">
        <title>Alcanivorax sp. CY1518 draft genome sequence.</title>
        <authorList>
            <person name="Zhao G."/>
            <person name="An M."/>
        </authorList>
    </citation>
    <scope>NUCLEOTIDE SEQUENCE</scope>
    <source>
        <strain evidence="3">CY1518</strain>
    </source>
</reference>
<dbReference type="SUPFAM" id="SSF52540">
    <property type="entry name" value="P-loop containing nucleoside triphosphate hydrolases"/>
    <property type="match status" value="1"/>
</dbReference>